<name>A0A1S8T906_9CLOT</name>
<dbReference type="RefSeq" id="WP_077849034.1">
    <property type="nucleotide sequence ID" value="NZ_LZZM01000202.1"/>
</dbReference>
<comment type="caution">
    <text evidence="3">The sequence shown here is derived from an EMBL/GenBank/DDBJ whole genome shotgun (WGS) entry which is preliminary data.</text>
</comment>
<dbReference type="EMBL" id="LZZM01000202">
    <property type="protein sequence ID" value="OOM74178.1"/>
    <property type="molecule type" value="Genomic_DNA"/>
</dbReference>
<keyword evidence="4" id="KW-1185">Reference proteome</keyword>
<keyword evidence="2" id="KW-0472">Membrane</keyword>
<reference evidence="3 4" key="1">
    <citation type="submission" date="2016-05" db="EMBL/GenBank/DDBJ databases">
        <title>Microbial solvent formation.</title>
        <authorList>
            <person name="Poehlein A."/>
            <person name="Montoya Solano J.D."/>
            <person name="Flitsch S."/>
            <person name="Krabben P."/>
            <person name="Duerre P."/>
            <person name="Daniel R."/>
        </authorList>
    </citation>
    <scope>NUCLEOTIDE SEQUENCE [LARGE SCALE GENOMIC DNA]</scope>
    <source>
        <strain evidence="3 4">DSM 2619</strain>
    </source>
</reference>
<evidence type="ECO:0000256" key="2">
    <source>
        <dbReference type="SAM" id="Phobius"/>
    </source>
</evidence>
<feature type="transmembrane region" description="Helical" evidence="2">
    <location>
        <begin position="36"/>
        <end position="57"/>
    </location>
</feature>
<dbReference type="OrthoDB" id="570195at2"/>
<dbReference type="AlphaFoldDB" id="A0A1S8T906"/>
<evidence type="ECO:0000313" key="3">
    <source>
        <dbReference type="EMBL" id="OOM74178.1"/>
    </source>
</evidence>
<keyword evidence="2" id="KW-1133">Transmembrane helix</keyword>
<keyword evidence="1" id="KW-0732">Signal</keyword>
<protein>
    <recommendedName>
        <fullName evidence="5">DUF3862 domain-containing protein</fullName>
    </recommendedName>
</protein>
<dbReference type="Pfam" id="PF12978">
    <property type="entry name" value="DUF3862"/>
    <property type="match status" value="1"/>
</dbReference>
<keyword evidence="2" id="KW-0812">Transmembrane</keyword>
<evidence type="ECO:0000256" key="1">
    <source>
        <dbReference type="ARBA" id="ARBA00022729"/>
    </source>
</evidence>
<dbReference type="Proteomes" id="UP000190890">
    <property type="component" value="Unassembled WGS sequence"/>
</dbReference>
<dbReference type="InterPro" id="IPR024418">
    <property type="entry name" value="DUF3862"/>
</dbReference>
<proteinExistence type="predicted"/>
<accession>A0A1S8T906</accession>
<gene>
    <name evidence="3" type="ORF">CLPUN_40600</name>
</gene>
<sequence>MSKMIKCKICGGEIESNAKSCLNCGEINHNSIQIKYIFGAMGIFFLLIFFVVTMGFYGGKDKKINTNVASASTENNIEVSSATSEGESKSQDTTITYKNFLDIKMEESYDDVVNLLGNGKESASNEIDGIQTNIYEWKKSGSGYMTVTVQNNVVVEKSQLGLESIDSQITMDKYNQVENGISYEELTKILGEGVMLSQAKLNNIESSIYEYINKNESNASFTFSGGKLIGKSQYNLD</sequence>
<evidence type="ECO:0008006" key="5">
    <source>
        <dbReference type="Google" id="ProtNLM"/>
    </source>
</evidence>
<evidence type="ECO:0000313" key="4">
    <source>
        <dbReference type="Proteomes" id="UP000190890"/>
    </source>
</evidence>
<dbReference type="Gene3D" id="3.30.1450.10">
    <property type="match status" value="2"/>
</dbReference>
<organism evidence="3 4">
    <name type="scientific">Clostridium puniceum</name>
    <dbReference type="NCBI Taxonomy" id="29367"/>
    <lineage>
        <taxon>Bacteria</taxon>
        <taxon>Bacillati</taxon>
        <taxon>Bacillota</taxon>
        <taxon>Clostridia</taxon>
        <taxon>Eubacteriales</taxon>
        <taxon>Clostridiaceae</taxon>
        <taxon>Clostridium</taxon>
    </lineage>
</organism>
<dbReference type="InterPro" id="IPR037873">
    <property type="entry name" value="BamE-like"/>
</dbReference>
<dbReference type="STRING" id="29367.CLPUN_40600"/>